<keyword evidence="4" id="KW-0297">G-protein coupled receptor</keyword>
<keyword evidence="2 9" id="KW-0812">Transmembrane</keyword>
<evidence type="ECO:0000256" key="3">
    <source>
        <dbReference type="ARBA" id="ARBA00022989"/>
    </source>
</evidence>
<evidence type="ECO:0000313" key="12">
    <source>
        <dbReference type="Proteomes" id="UP000762676"/>
    </source>
</evidence>
<keyword evidence="3 9" id="KW-1133">Transmembrane helix</keyword>
<sequence length="363" mass="39713">MDPNHGFNTSEPSSSLNTKPRVINGILFQQLMVGVLALDLVTGMLATAANIITIIVYKKLGFENSTNVSLTALAISDLGGGITTIVSVMAYFLHSIPNVRFTYEIFTAFAPYPHLVFSRLSALITTYISVERYLCVTLPLKIKSIITTRRTFVAMSTIFVFSIGMNLHLSLRFPIGWKFYPDRNKTLLGVVPCTNRAVLAFHGVRTVIFSSILPAFTASTAVLTTILLSVALQKNKKWRDANKSVVPASSGGAAKEKQNASSSSSSSNPLAVDSKEARAVKMTTAITTVFIVSSIPSIIHQLVTMAIPEFEVDGRYQHMYVLTGMSFLMVDCINCSANVIIYYKMSSKFRSALTDKFGLDSKK</sequence>
<gene>
    <name evidence="11" type="ORF">ElyMa_000564400</name>
</gene>
<evidence type="ECO:0000313" key="11">
    <source>
        <dbReference type="EMBL" id="GFR79810.1"/>
    </source>
</evidence>
<feature type="transmembrane region" description="Helical" evidence="9">
    <location>
        <begin position="151"/>
        <end position="171"/>
    </location>
</feature>
<comment type="caution">
    <text evidence="11">The sequence shown here is derived from an EMBL/GenBank/DDBJ whole genome shotgun (WGS) entry which is preliminary data.</text>
</comment>
<feature type="transmembrane region" description="Helical" evidence="9">
    <location>
        <begin position="207"/>
        <end position="232"/>
    </location>
</feature>
<evidence type="ECO:0000256" key="5">
    <source>
        <dbReference type="ARBA" id="ARBA00023136"/>
    </source>
</evidence>
<evidence type="ECO:0000256" key="1">
    <source>
        <dbReference type="ARBA" id="ARBA00004141"/>
    </source>
</evidence>
<keyword evidence="12" id="KW-1185">Reference proteome</keyword>
<evidence type="ECO:0000256" key="4">
    <source>
        <dbReference type="ARBA" id="ARBA00023040"/>
    </source>
</evidence>
<keyword evidence="6 11" id="KW-0675">Receptor</keyword>
<evidence type="ECO:0000256" key="8">
    <source>
        <dbReference type="SAM" id="MobiDB-lite"/>
    </source>
</evidence>
<feature type="transmembrane region" description="Helical" evidence="9">
    <location>
        <begin position="319"/>
        <end position="343"/>
    </location>
</feature>
<dbReference type="InterPro" id="IPR000276">
    <property type="entry name" value="GPCR_Rhodpsn"/>
</dbReference>
<keyword evidence="5 9" id="KW-0472">Membrane</keyword>
<feature type="transmembrane region" description="Helical" evidence="9">
    <location>
        <begin position="31"/>
        <end position="57"/>
    </location>
</feature>
<dbReference type="EMBL" id="BMAT01001114">
    <property type="protein sequence ID" value="GFR79810.1"/>
    <property type="molecule type" value="Genomic_DNA"/>
</dbReference>
<accession>A0AAV4G491</accession>
<dbReference type="SUPFAM" id="SSF81321">
    <property type="entry name" value="Family A G protein-coupled receptor-like"/>
    <property type="match status" value="1"/>
</dbReference>
<comment type="subcellular location">
    <subcellularLocation>
        <location evidence="1">Membrane</location>
        <topology evidence="1">Multi-pass membrane protein</topology>
    </subcellularLocation>
</comment>
<feature type="domain" description="G-protein coupled receptors family 1 profile" evidence="10">
    <location>
        <begin position="46"/>
        <end position="342"/>
    </location>
</feature>
<dbReference type="GO" id="GO:0004930">
    <property type="term" value="F:G protein-coupled receptor activity"/>
    <property type="evidence" value="ECO:0007669"/>
    <property type="project" value="UniProtKB-KW"/>
</dbReference>
<keyword evidence="7" id="KW-0807">Transducer</keyword>
<name>A0AAV4G491_9GAST</name>
<evidence type="ECO:0000256" key="2">
    <source>
        <dbReference type="ARBA" id="ARBA00022692"/>
    </source>
</evidence>
<evidence type="ECO:0000259" key="10">
    <source>
        <dbReference type="PROSITE" id="PS50262"/>
    </source>
</evidence>
<organism evidence="11 12">
    <name type="scientific">Elysia marginata</name>
    <dbReference type="NCBI Taxonomy" id="1093978"/>
    <lineage>
        <taxon>Eukaryota</taxon>
        <taxon>Metazoa</taxon>
        <taxon>Spiralia</taxon>
        <taxon>Lophotrochozoa</taxon>
        <taxon>Mollusca</taxon>
        <taxon>Gastropoda</taxon>
        <taxon>Heterobranchia</taxon>
        <taxon>Euthyneura</taxon>
        <taxon>Panpulmonata</taxon>
        <taxon>Sacoglossa</taxon>
        <taxon>Placobranchoidea</taxon>
        <taxon>Plakobranchidae</taxon>
        <taxon>Elysia</taxon>
    </lineage>
</organism>
<dbReference type="Proteomes" id="UP000762676">
    <property type="component" value="Unassembled WGS sequence"/>
</dbReference>
<dbReference type="Pfam" id="PF00001">
    <property type="entry name" value="7tm_1"/>
    <property type="match status" value="1"/>
</dbReference>
<proteinExistence type="predicted"/>
<dbReference type="PANTHER" id="PTHR24243">
    <property type="entry name" value="G-PROTEIN COUPLED RECEPTOR"/>
    <property type="match status" value="1"/>
</dbReference>
<reference evidence="11 12" key="1">
    <citation type="journal article" date="2021" name="Elife">
        <title>Chloroplast acquisition without the gene transfer in kleptoplastic sea slugs, Plakobranchus ocellatus.</title>
        <authorList>
            <person name="Maeda T."/>
            <person name="Takahashi S."/>
            <person name="Yoshida T."/>
            <person name="Shimamura S."/>
            <person name="Takaki Y."/>
            <person name="Nagai Y."/>
            <person name="Toyoda A."/>
            <person name="Suzuki Y."/>
            <person name="Arimoto A."/>
            <person name="Ishii H."/>
            <person name="Satoh N."/>
            <person name="Nishiyama T."/>
            <person name="Hasebe M."/>
            <person name="Maruyama T."/>
            <person name="Minagawa J."/>
            <person name="Obokata J."/>
            <person name="Shigenobu S."/>
        </authorList>
    </citation>
    <scope>NUCLEOTIDE SEQUENCE [LARGE SCALE GENOMIC DNA]</scope>
</reference>
<dbReference type="PRINTS" id="PR00237">
    <property type="entry name" value="GPCRRHODOPSN"/>
</dbReference>
<feature type="region of interest" description="Disordered" evidence="8">
    <location>
        <begin position="244"/>
        <end position="270"/>
    </location>
</feature>
<evidence type="ECO:0000256" key="9">
    <source>
        <dbReference type="SAM" id="Phobius"/>
    </source>
</evidence>
<dbReference type="Gene3D" id="1.20.1070.10">
    <property type="entry name" value="Rhodopsin 7-helix transmembrane proteins"/>
    <property type="match status" value="1"/>
</dbReference>
<dbReference type="GO" id="GO:0005886">
    <property type="term" value="C:plasma membrane"/>
    <property type="evidence" value="ECO:0007669"/>
    <property type="project" value="TreeGrafter"/>
</dbReference>
<dbReference type="AlphaFoldDB" id="A0AAV4G491"/>
<dbReference type="PROSITE" id="PS50262">
    <property type="entry name" value="G_PROTEIN_RECEP_F1_2"/>
    <property type="match status" value="1"/>
</dbReference>
<protein>
    <submittedName>
        <fullName evidence="11">Chemosensory receptor B</fullName>
    </submittedName>
</protein>
<evidence type="ECO:0000256" key="6">
    <source>
        <dbReference type="ARBA" id="ARBA00023170"/>
    </source>
</evidence>
<dbReference type="InterPro" id="IPR017452">
    <property type="entry name" value="GPCR_Rhodpsn_7TM"/>
</dbReference>
<evidence type="ECO:0000256" key="7">
    <source>
        <dbReference type="ARBA" id="ARBA00023224"/>
    </source>
</evidence>
<feature type="transmembrane region" description="Helical" evidence="9">
    <location>
        <begin position="285"/>
        <end position="307"/>
    </location>
</feature>
<feature type="transmembrane region" description="Helical" evidence="9">
    <location>
        <begin position="69"/>
        <end position="92"/>
    </location>
</feature>
<dbReference type="PANTHER" id="PTHR24243:SF233">
    <property type="entry name" value="THYROTROPIN-RELEASING HORMONE RECEPTOR"/>
    <property type="match status" value="1"/>
</dbReference>